<accession>A0ABP4B595</accession>
<evidence type="ECO:0000256" key="1">
    <source>
        <dbReference type="SAM" id="MobiDB-lite"/>
    </source>
</evidence>
<protein>
    <submittedName>
        <fullName evidence="2">Uncharacterized protein</fullName>
    </submittedName>
</protein>
<organism evidence="2 3">
    <name type="scientific">Actinocorallia libanotica</name>
    <dbReference type="NCBI Taxonomy" id="46162"/>
    <lineage>
        <taxon>Bacteria</taxon>
        <taxon>Bacillati</taxon>
        <taxon>Actinomycetota</taxon>
        <taxon>Actinomycetes</taxon>
        <taxon>Streptosporangiales</taxon>
        <taxon>Thermomonosporaceae</taxon>
        <taxon>Actinocorallia</taxon>
    </lineage>
</organism>
<dbReference type="Proteomes" id="UP001500665">
    <property type="component" value="Unassembled WGS sequence"/>
</dbReference>
<feature type="region of interest" description="Disordered" evidence="1">
    <location>
        <begin position="214"/>
        <end position="234"/>
    </location>
</feature>
<sequence length="392" mass="41307">MTGEGVRKARSAEPAAPGSAVWLREGLLELASALYPGLRSVVVREWSDAVRLRGPEPVGERSLVLVAVGGGDRPVFLAMDEVVDAFAADGWTVSRWEDGSGEERVAAGREDFEVRVHAGRGPGLVTFTGWTPVVFTGRSLRQPRFTLSTVGGGVLCADCHGWGACLDCEGTGRSRRAGGWGRCWCIAGNAGPGSCVECGGKGCVTAEGTSQRDERHGVSDVDGSGGADAFHRPPIEEGHGSHLDAFLDVAHRSCACGEFRCLWRNALVEAGDHLVSRFFGTCQGCAARRAYAFALPFQRLPGPPDPPGPPEPPPCPHCAGVPVPLVGGLHLPGSAMMRALEAGSVAACDSGCQVSPDDPNWRCPSCGHAWRDADARRRDRILRAILADVPTS</sequence>
<evidence type="ECO:0000313" key="3">
    <source>
        <dbReference type="Proteomes" id="UP001500665"/>
    </source>
</evidence>
<keyword evidence="3" id="KW-1185">Reference proteome</keyword>
<dbReference type="EMBL" id="BAAAHH010000006">
    <property type="protein sequence ID" value="GAA0946224.1"/>
    <property type="molecule type" value="Genomic_DNA"/>
</dbReference>
<reference evidence="3" key="1">
    <citation type="journal article" date="2019" name="Int. J. Syst. Evol. Microbiol.">
        <title>The Global Catalogue of Microorganisms (GCM) 10K type strain sequencing project: providing services to taxonomists for standard genome sequencing and annotation.</title>
        <authorList>
            <consortium name="The Broad Institute Genomics Platform"/>
            <consortium name="The Broad Institute Genome Sequencing Center for Infectious Disease"/>
            <person name="Wu L."/>
            <person name="Ma J."/>
        </authorList>
    </citation>
    <scope>NUCLEOTIDE SEQUENCE [LARGE SCALE GENOMIC DNA]</scope>
    <source>
        <strain evidence="3">JCM 10696</strain>
    </source>
</reference>
<evidence type="ECO:0000313" key="2">
    <source>
        <dbReference type="EMBL" id="GAA0946224.1"/>
    </source>
</evidence>
<proteinExistence type="predicted"/>
<name>A0ABP4B595_9ACTN</name>
<comment type="caution">
    <text evidence="2">The sequence shown here is derived from an EMBL/GenBank/DDBJ whole genome shotgun (WGS) entry which is preliminary data.</text>
</comment>
<gene>
    <name evidence="2" type="ORF">GCM10009550_20660</name>
</gene>